<dbReference type="Proteomes" id="UP000801492">
    <property type="component" value="Unassembled WGS sequence"/>
</dbReference>
<reference evidence="1" key="1">
    <citation type="submission" date="2019-08" db="EMBL/GenBank/DDBJ databases">
        <title>The genome of the North American firefly Photinus pyralis.</title>
        <authorList>
            <consortium name="Photinus pyralis genome working group"/>
            <person name="Fallon T.R."/>
            <person name="Sander Lower S.E."/>
            <person name="Weng J.-K."/>
        </authorList>
    </citation>
    <scope>NUCLEOTIDE SEQUENCE</scope>
    <source>
        <strain evidence="1">TRF0915ILg1</strain>
        <tissue evidence="1">Whole body</tissue>
    </source>
</reference>
<dbReference type="PANTHER" id="PTHR21439">
    <property type="entry name" value="OXIDORED-NITRO DOMAIN-CONTAINING PROTEIN"/>
    <property type="match status" value="1"/>
</dbReference>
<sequence>MVKPQPPFTHSAVRAIIEDITQSSVMRLDPVSMDRLWDLITMVFKWQVTLSPDLLAITLRHLYEIETYVINPDTHLQLHRVQTVVENFNKIFDQNEKHQIRHDVLGWLQNYNIRVSLLIRMGLQGADGSFIANNTNLVAQDMLKNLGENIYAVTQNGKVADQNNQLENKMEEKEGKESHELQAFVDQMLGDRKLSTGSTENAPALKLLIDDQNEKKDEIRLEIFDNIDASARDNKLQKIFNDLNLDDVESGSSINDDLLEIIGSETV</sequence>
<evidence type="ECO:0000313" key="1">
    <source>
        <dbReference type="EMBL" id="KAF2896822.1"/>
    </source>
</evidence>
<accession>A0A8K0D4E4</accession>
<dbReference type="GO" id="GO:0005737">
    <property type="term" value="C:cytoplasm"/>
    <property type="evidence" value="ECO:0007669"/>
    <property type="project" value="TreeGrafter"/>
</dbReference>
<comment type="caution">
    <text evidence="1">The sequence shown here is derived from an EMBL/GenBank/DDBJ whole genome shotgun (WGS) entry which is preliminary data.</text>
</comment>
<dbReference type="EMBL" id="VTPC01004719">
    <property type="protein sequence ID" value="KAF2896822.1"/>
    <property type="molecule type" value="Genomic_DNA"/>
</dbReference>
<name>A0A8K0D4E4_IGNLU</name>
<proteinExistence type="predicted"/>
<dbReference type="GO" id="GO:0005886">
    <property type="term" value="C:plasma membrane"/>
    <property type="evidence" value="ECO:0007669"/>
    <property type="project" value="TreeGrafter"/>
</dbReference>
<dbReference type="PANTHER" id="PTHR21439:SF0">
    <property type="entry name" value="PROTEIN OSCP1"/>
    <property type="match status" value="1"/>
</dbReference>
<gene>
    <name evidence="1" type="ORF">ILUMI_09352</name>
</gene>
<dbReference type="AlphaFoldDB" id="A0A8K0D4E4"/>
<dbReference type="Pfam" id="PF10188">
    <property type="entry name" value="Oscp1"/>
    <property type="match status" value="1"/>
</dbReference>
<evidence type="ECO:0000313" key="2">
    <source>
        <dbReference type="Proteomes" id="UP000801492"/>
    </source>
</evidence>
<dbReference type="OrthoDB" id="2157380at2759"/>
<organism evidence="1 2">
    <name type="scientific">Ignelater luminosus</name>
    <name type="common">Cucubano</name>
    <name type="synonym">Pyrophorus luminosus</name>
    <dbReference type="NCBI Taxonomy" id="2038154"/>
    <lineage>
        <taxon>Eukaryota</taxon>
        <taxon>Metazoa</taxon>
        <taxon>Ecdysozoa</taxon>
        <taxon>Arthropoda</taxon>
        <taxon>Hexapoda</taxon>
        <taxon>Insecta</taxon>
        <taxon>Pterygota</taxon>
        <taxon>Neoptera</taxon>
        <taxon>Endopterygota</taxon>
        <taxon>Coleoptera</taxon>
        <taxon>Polyphaga</taxon>
        <taxon>Elateriformia</taxon>
        <taxon>Elateroidea</taxon>
        <taxon>Elateridae</taxon>
        <taxon>Agrypninae</taxon>
        <taxon>Pyrophorini</taxon>
        <taxon>Ignelater</taxon>
    </lineage>
</organism>
<keyword evidence="2" id="KW-1185">Reference proteome</keyword>
<dbReference type="InterPro" id="IPR019332">
    <property type="entry name" value="OSCP1"/>
</dbReference>
<protein>
    <submittedName>
        <fullName evidence="1">Uncharacterized protein</fullName>
    </submittedName>
</protein>